<evidence type="ECO:0000313" key="2">
    <source>
        <dbReference type="EMBL" id="GHI38531.1"/>
    </source>
</evidence>
<dbReference type="EMBL" id="BNDY01000007">
    <property type="protein sequence ID" value="GHI38531.1"/>
    <property type="molecule type" value="Genomic_DNA"/>
</dbReference>
<protein>
    <submittedName>
        <fullName evidence="2">Uncharacterized protein</fullName>
    </submittedName>
</protein>
<proteinExistence type="predicted"/>
<accession>A0ABQ3QMN2</accession>
<dbReference type="Proteomes" id="UP001050808">
    <property type="component" value="Unassembled WGS sequence"/>
</dbReference>
<keyword evidence="3" id="KW-1185">Reference proteome</keyword>
<evidence type="ECO:0000256" key="1">
    <source>
        <dbReference type="SAM" id="MobiDB-lite"/>
    </source>
</evidence>
<organism evidence="2 3">
    <name type="scientific">Streptomyces violascens</name>
    <dbReference type="NCBI Taxonomy" id="67381"/>
    <lineage>
        <taxon>Bacteria</taxon>
        <taxon>Bacillati</taxon>
        <taxon>Actinomycetota</taxon>
        <taxon>Actinomycetes</taxon>
        <taxon>Kitasatosporales</taxon>
        <taxon>Streptomycetaceae</taxon>
        <taxon>Streptomyces</taxon>
    </lineage>
</organism>
<evidence type="ECO:0000313" key="3">
    <source>
        <dbReference type="Proteomes" id="UP001050808"/>
    </source>
</evidence>
<gene>
    <name evidence="2" type="ORF">Sviol_29390</name>
</gene>
<name>A0ABQ3QMN2_9ACTN</name>
<comment type="caution">
    <text evidence="2">The sequence shown here is derived from an EMBL/GenBank/DDBJ whole genome shotgun (WGS) entry which is preliminary data.</text>
</comment>
<sequence length="110" mass="11568">MQAAASTIPWAGGGPRGRTVRRDGCRGCERGARGEPHQLLVGVPDGQAQHQCTGRSPLSTARELLREQRVRSQSAPGAGFRCCRACAGRRVPSARSVVLLMAAAPFDTSG</sequence>
<reference evidence="2" key="1">
    <citation type="submission" date="2024-05" db="EMBL/GenBank/DDBJ databases">
        <title>Whole genome shotgun sequence of Streptomyces violascens NBRC 12920.</title>
        <authorList>
            <person name="Komaki H."/>
            <person name="Tamura T."/>
        </authorList>
    </citation>
    <scope>NUCLEOTIDE SEQUENCE</scope>
    <source>
        <strain evidence="2">NBRC 12920</strain>
    </source>
</reference>
<feature type="region of interest" description="Disordered" evidence="1">
    <location>
        <begin position="1"/>
        <end position="22"/>
    </location>
</feature>